<feature type="compositionally biased region" description="Basic residues" evidence="1">
    <location>
        <begin position="19"/>
        <end position="30"/>
    </location>
</feature>
<reference evidence="2" key="1">
    <citation type="submission" date="2021-01" db="EMBL/GenBank/DDBJ databases">
        <authorList>
            <person name="Corre E."/>
            <person name="Pelletier E."/>
            <person name="Niang G."/>
            <person name="Scheremetjew M."/>
            <person name="Finn R."/>
            <person name="Kale V."/>
            <person name="Holt S."/>
            <person name="Cochrane G."/>
            <person name="Meng A."/>
            <person name="Brown T."/>
            <person name="Cohen L."/>
        </authorList>
    </citation>
    <scope>NUCLEOTIDE SEQUENCE</scope>
    <source>
        <strain evidence="2">CCMP 769</strain>
    </source>
</reference>
<accession>A0A7S3EP14</accession>
<gene>
    <name evidence="2" type="ORF">RMAR00112_LOCUS35301</name>
</gene>
<proteinExistence type="predicted"/>
<sequence>MRKSSPKGQEDSGVQKIPFRIRKRSSFKRVKSSDLGLTGSKLPTSLAPDDAVQRKQSCESNPNDSEALLSKLASGERLPLPEELESLRQGASMDLEAEEMGQAQTSDNEAEENEGECLDEDLFRQVREKHLFRKGSDPLVKEIFDLYT</sequence>
<feature type="compositionally biased region" description="Acidic residues" evidence="1">
    <location>
        <begin position="108"/>
        <end position="119"/>
    </location>
</feature>
<evidence type="ECO:0000313" key="2">
    <source>
        <dbReference type="EMBL" id="CAE0067225.1"/>
    </source>
</evidence>
<name>A0A7S3EP14_9RHOD</name>
<evidence type="ECO:0000256" key="1">
    <source>
        <dbReference type="SAM" id="MobiDB-lite"/>
    </source>
</evidence>
<organism evidence="2">
    <name type="scientific">Rhodosorus marinus</name>
    <dbReference type="NCBI Taxonomy" id="101924"/>
    <lineage>
        <taxon>Eukaryota</taxon>
        <taxon>Rhodophyta</taxon>
        <taxon>Stylonematophyceae</taxon>
        <taxon>Stylonematales</taxon>
        <taxon>Stylonemataceae</taxon>
        <taxon>Rhodosorus</taxon>
    </lineage>
</organism>
<dbReference type="EMBL" id="HBHW01045436">
    <property type="protein sequence ID" value="CAE0067225.1"/>
    <property type="molecule type" value="Transcribed_RNA"/>
</dbReference>
<feature type="region of interest" description="Disordered" evidence="1">
    <location>
        <begin position="1"/>
        <end position="119"/>
    </location>
</feature>
<dbReference type="AlphaFoldDB" id="A0A7S3EP14"/>
<protein>
    <submittedName>
        <fullName evidence="2">Uncharacterized protein</fullName>
    </submittedName>
</protein>